<dbReference type="Gene3D" id="3.40.1350.10">
    <property type="match status" value="1"/>
</dbReference>
<evidence type="ECO:0000259" key="6">
    <source>
        <dbReference type="Pfam" id="PF02778"/>
    </source>
</evidence>
<accession>A0A7G9YZA0</accession>
<evidence type="ECO:0000313" key="7">
    <source>
        <dbReference type="EMBL" id="QNO53334.1"/>
    </source>
</evidence>
<dbReference type="InterPro" id="IPR036167">
    <property type="entry name" value="tRNA_intron_Endo_cat-like_sf"/>
</dbReference>
<keyword evidence="7" id="KW-0378">Hydrolase</keyword>
<keyword evidence="1 4" id="KW-0819">tRNA processing</keyword>
<comment type="similarity">
    <text evidence="4">Belongs to the tRNA-intron endonuclease family. Archaeal long subfamily.</text>
</comment>
<evidence type="ECO:0000259" key="5">
    <source>
        <dbReference type="Pfam" id="PF01974"/>
    </source>
</evidence>
<dbReference type="EMBL" id="MT631538">
    <property type="protein sequence ID" value="QNO53334.1"/>
    <property type="molecule type" value="Genomic_DNA"/>
</dbReference>
<keyword evidence="7" id="KW-0540">Nuclease</keyword>
<dbReference type="InterPro" id="IPR006676">
    <property type="entry name" value="tRNA_splic"/>
</dbReference>
<sequence>MQAVLSDGKVVVAGSETEADILAKGYGRKKGKIELSLEEAAFLLETGKIRIKDEAGKELNLDGFLEHALDVSPKFALRYLIYTDLKERGYAVQPGGVDFWLYPRGAKPGEKPARHFIRIFSESDFLSLNDLAALLISARNMRKEPIIAVVDEESDITYYEVQEAKFESVEPEKDRGGSKKRKAKTSLLGDRVVLWDADLAENLYRNDFYGKLTKEKRLLLSLVEAAYLMKKGLLEIEVREQKSDLEKARSLKPQTTNHKPVNFERFVKYANAIEPDFMDKYVVYEDLREKGLVVKTGFKFGSHFRVYKTKQQKHSSYLIHVLPEEHVFSMAELSRAVRLAHGVKKRMIFPFKEKEGAESIIRYVDIGRMKL</sequence>
<dbReference type="NCBIfam" id="TIGR00324">
    <property type="entry name" value="endA"/>
    <property type="match status" value="2"/>
</dbReference>
<proteinExistence type="inferred from homology"/>
<dbReference type="PANTHER" id="PTHR21227:SF0">
    <property type="entry name" value="TRNA-SPLICING ENDONUCLEASE SUBUNIT SEN2"/>
    <property type="match status" value="1"/>
</dbReference>
<evidence type="ECO:0000256" key="3">
    <source>
        <dbReference type="ARBA" id="ARBA00024798"/>
    </source>
</evidence>
<dbReference type="Gene3D" id="3.40.1170.20">
    <property type="entry name" value="tRNA intron endonuclease, N-terminal domain"/>
    <property type="match status" value="1"/>
</dbReference>
<feature type="domain" description="tRNA intron endonuclease N-terminal" evidence="6">
    <location>
        <begin position="1"/>
        <end position="64"/>
    </location>
</feature>
<dbReference type="InterPro" id="IPR023516">
    <property type="entry name" value="tRNA_splic_arch_long"/>
</dbReference>
<feature type="active site" evidence="4">
    <location>
        <position position="314"/>
    </location>
</feature>
<comment type="catalytic activity">
    <reaction evidence="4">
        <text>pretRNA = a 3'-half-tRNA molecule with a 5'-OH end + a 5'-half-tRNA molecule with a 2',3'-cyclic phosphate end + an intron with a 2',3'-cyclic phosphate and a 5'-hydroxyl terminus.</text>
        <dbReference type="EC" id="4.6.1.16"/>
    </reaction>
</comment>
<dbReference type="CDD" id="cd22363">
    <property type="entry name" value="tRNA-intron_lyase_C"/>
    <property type="match status" value="2"/>
</dbReference>
<evidence type="ECO:0000256" key="2">
    <source>
        <dbReference type="ARBA" id="ARBA00023239"/>
    </source>
</evidence>
<dbReference type="Pfam" id="PF01974">
    <property type="entry name" value="tRNA_int_endo"/>
    <property type="match status" value="2"/>
</dbReference>
<dbReference type="EC" id="4.6.1.16" evidence="4"/>
<dbReference type="InterPro" id="IPR006677">
    <property type="entry name" value="tRNA_intron_Endonuc_cat-like"/>
</dbReference>
<feature type="domain" description="tRNA intron endonuclease catalytic" evidence="5">
    <location>
        <begin position="277"/>
        <end position="356"/>
    </location>
</feature>
<dbReference type="Pfam" id="PF02778">
    <property type="entry name" value="tRNA_int_endo_N"/>
    <property type="match status" value="2"/>
</dbReference>
<keyword evidence="2 4" id="KW-0456">Lyase</keyword>
<dbReference type="GO" id="GO:0000213">
    <property type="term" value="F:tRNA-intron lyase activity"/>
    <property type="evidence" value="ECO:0007669"/>
    <property type="project" value="UniProtKB-UniRule"/>
</dbReference>
<name>A0A7G9YZA0_9EURY</name>
<evidence type="ECO:0000256" key="1">
    <source>
        <dbReference type="ARBA" id="ARBA00022694"/>
    </source>
</evidence>
<dbReference type="GO" id="GO:0006388">
    <property type="term" value="P:tRNA splicing, via endonucleolytic cleavage and ligation"/>
    <property type="evidence" value="ECO:0007669"/>
    <property type="project" value="UniProtKB-UniRule"/>
</dbReference>
<comment type="function">
    <text evidence="3">Endonuclease that removes tRNA introns. Cleaves pre-tRNA at the 5'- and 3'-splice sites to release the intron. The products are an intron and two tRNA half-molecules bearing 2',3' cyclic phosphate and 5'-OH termini. Recognizes a pseudosymmetric substrate in which 2 bulged loops of 3 bases are separated by a stem of 4 bp.</text>
</comment>
<organism evidence="7">
    <name type="scientific">Candidatus Methanophagaceae archaeon ANME-1 ERB6</name>
    <dbReference type="NCBI Taxonomy" id="2759912"/>
    <lineage>
        <taxon>Archaea</taxon>
        <taxon>Methanobacteriati</taxon>
        <taxon>Methanobacteriota</taxon>
        <taxon>Stenosarchaea group</taxon>
        <taxon>Methanomicrobia</taxon>
        <taxon>Candidatus Methanophagales</taxon>
        <taxon>Candidatus Methanophagaceae</taxon>
    </lineage>
</organism>
<dbReference type="HAMAP" id="MF_01834">
    <property type="entry name" value="EndA_long"/>
    <property type="match status" value="1"/>
</dbReference>
<comment type="function">
    <text evidence="4">Endonuclease that removes tRNA introns. Cleaves pre-tRNA at the 5' and 3' splice sites to release the intron. The products are an intron and two tRNA half-molecules bearing 2',3' cyclic phosphate and 5'-OH termini. Recognizes a pseudosymmetric substrate in which 2 bulged loops of 3 bases are separated by a stem of 4 bp.</text>
</comment>
<comment type="subunit">
    <text evidence="4">Homodimer.</text>
</comment>
<protein>
    <recommendedName>
        <fullName evidence="4">tRNA-splicing endonuclease</fullName>
        <ecNumber evidence="4">4.6.1.16</ecNumber>
    </recommendedName>
    <alternativeName>
        <fullName evidence="4">tRNA-intron endonuclease</fullName>
    </alternativeName>
</protein>
<dbReference type="GO" id="GO:0003676">
    <property type="term" value="F:nucleic acid binding"/>
    <property type="evidence" value="ECO:0007669"/>
    <property type="project" value="InterPro"/>
</dbReference>
<dbReference type="InterPro" id="IPR006678">
    <property type="entry name" value="tRNA_intron_Endonuc_N"/>
</dbReference>
<gene>
    <name evidence="4 7" type="primary">endA</name>
    <name evidence="7" type="ORF">GMAEILFI_00006</name>
</gene>
<feature type="domain" description="tRNA intron endonuclease catalytic" evidence="5">
    <location>
        <begin position="75"/>
        <end position="158"/>
    </location>
</feature>
<keyword evidence="7" id="KW-0255">Endonuclease</keyword>
<evidence type="ECO:0000256" key="4">
    <source>
        <dbReference type="HAMAP-Rule" id="MF_01834"/>
    </source>
</evidence>
<dbReference type="PANTHER" id="PTHR21227">
    <property type="entry name" value="TRNA-SPLICING ENDONUCLEASE SUBUNIT SEN2"/>
    <property type="match status" value="1"/>
</dbReference>
<feature type="active site" evidence="4">
    <location>
        <position position="307"/>
    </location>
</feature>
<reference evidence="7" key="1">
    <citation type="submission" date="2020-06" db="EMBL/GenBank/DDBJ databases">
        <title>Unique genomic features of the anaerobic methanotrophic archaea.</title>
        <authorList>
            <person name="Chadwick G.L."/>
            <person name="Skennerton C.T."/>
            <person name="Laso-Perez R."/>
            <person name="Leu A.O."/>
            <person name="Speth D.R."/>
            <person name="Yu H."/>
            <person name="Morgan-Lang C."/>
            <person name="Hatzenpichler R."/>
            <person name="Goudeau D."/>
            <person name="Malmstrom R."/>
            <person name="Brazelton W.J."/>
            <person name="Woyke T."/>
            <person name="Hallam S.J."/>
            <person name="Tyson G.W."/>
            <person name="Wegener G."/>
            <person name="Boetius A."/>
            <person name="Orphan V."/>
        </authorList>
    </citation>
    <scope>NUCLEOTIDE SEQUENCE</scope>
</reference>
<dbReference type="InterPro" id="IPR036740">
    <property type="entry name" value="tRNA_intron_Endonuc_N_sf"/>
</dbReference>
<dbReference type="GO" id="GO:0005737">
    <property type="term" value="C:cytoplasm"/>
    <property type="evidence" value="ECO:0007669"/>
    <property type="project" value="TreeGrafter"/>
</dbReference>
<dbReference type="Gene3D" id="3.40.1350.150">
    <property type="match status" value="1"/>
</dbReference>
<dbReference type="SUPFAM" id="SSF55267">
    <property type="entry name" value="tRNA-intron endonuclease N-terminal domain-like"/>
    <property type="match status" value="2"/>
</dbReference>
<dbReference type="SUPFAM" id="SSF53032">
    <property type="entry name" value="tRNA-intron endonuclease catalytic domain-like"/>
    <property type="match status" value="2"/>
</dbReference>
<feature type="domain" description="tRNA intron endonuclease N-terminal" evidence="6">
    <location>
        <begin position="184"/>
        <end position="242"/>
    </location>
</feature>
<dbReference type="AlphaFoldDB" id="A0A7G9YZA0"/>
<feature type="active site" evidence="4">
    <location>
        <position position="345"/>
    </location>
</feature>
<dbReference type="InterPro" id="IPR011856">
    <property type="entry name" value="tRNA_endonuc-like_dom_sf"/>
</dbReference>